<dbReference type="Gene3D" id="1.20.5.1930">
    <property type="match status" value="1"/>
</dbReference>
<keyword evidence="5" id="KW-1133">Transmembrane helix</keyword>
<dbReference type="InterPro" id="IPR036890">
    <property type="entry name" value="HATPase_C_sf"/>
</dbReference>
<feature type="transmembrane region" description="Helical" evidence="5">
    <location>
        <begin position="148"/>
        <end position="173"/>
    </location>
</feature>
<evidence type="ECO:0000313" key="8">
    <source>
        <dbReference type="Proteomes" id="UP000279275"/>
    </source>
</evidence>
<evidence type="ECO:0000313" key="7">
    <source>
        <dbReference type="EMBL" id="RMI33482.1"/>
    </source>
</evidence>
<dbReference type="InterPro" id="IPR011712">
    <property type="entry name" value="Sig_transdc_His_kin_sub3_dim/P"/>
</dbReference>
<comment type="caution">
    <text evidence="7">The sequence shown here is derived from an EMBL/GenBank/DDBJ whole genome shotgun (WGS) entry which is preliminary data.</text>
</comment>
<feature type="transmembrane region" description="Helical" evidence="5">
    <location>
        <begin position="110"/>
        <end position="136"/>
    </location>
</feature>
<dbReference type="InterPro" id="IPR003594">
    <property type="entry name" value="HATPase_dom"/>
</dbReference>
<feature type="domain" description="Histidine kinase" evidence="6">
    <location>
        <begin position="247"/>
        <end position="437"/>
    </location>
</feature>
<dbReference type="GO" id="GO:0046983">
    <property type="term" value="F:protein dimerization activity"/>
    <property type="evidence" value="ECO:0007669"/>
    <property type="project" value="InterPro"/>
</dbReference>
<feature type="transmembrane region" description="Helical" evidence="5">
    <location>
        <begin position="47"/>
        <end position="66"/>
    </location>
</feature>
<keyword evidence="1" id="KW-0808">Transferase</keyword>
<feature type="transmembrane region" description="Helical" evidence="5">
    <location>
        <begin position="179"/>
        <end position="205"/>
    </location>
</feature>
<keyword evidence="5" id="KW-0472">Membrane</keyword>
<feature type="transmembrane region" description="Helical" evidence="5">
    <location>
        <begin position="73"/>
        <end position="90"/>
    </location>
</feature>
<keyword evidence="5" id="KW-0812">Transmembrane</keyword>
<gene>
    <name evidence="7" type="ORF">EBN03_10145</name>
</gene>
<dbReference type="Pfam" id="PF02518">
    <property type="entry name" value="HATPase_c"/>
    <property type="match status" value="1"/>
</dbReference>
<dbReference type="GO" id="GO:0016020">
    <property type="term" value="C:membrane"/>
    <property type="evidence" value="ECO:0007669"/>
    <property type="project" value="InterPro"/>
</dbReference>
<dbReference type="EMBL" id="RFFH01000003">
    <property type="protein sequence ID" value="RMI33482.1"/>
    <property type="molecule type" value="Genomic_DNA"/>
</dbReference>
<keyword evidence="3" id="KW-0902">Two-component regulatory system</keyword>
<dbReference type="GO" id="GO:0000155">
    <property type="term" value="F:phosphorelay sensor kinase activity"/>
    <property type="evidence" value="ECO:0007669"/>
    <property type="project" value="InterPro"/>
</dbReference>
<dbReference type="CDD" id="cd16917">
    <property type="entry name" value="HATPase_UhpB-NarQ-NarX-like"/>
    <property type="match status" value="1"/>
</dbReference>
<sequence length="437" mass="45594">MSTPTPGTGRTIAPKPAVDGPAGRGRAAARSGRFSGMWWAQPQLRPWTWYLLGNLVIGVAAELFLAPDLAPELPGLAVFVAIPLCCLLFGERVFHGHDRTVHDPDPYAVVFALTVTALQFLATALAPGVAFALPLLFPLLFMSLPLRFALVAAAIAGAGLPAAAIAGAGLPLVANFAGAVMPAGFVIVVSVMGAVLGPLIGALIIERVRVTDRQAELLAEVTASRAEVARLAHESGGLAERARLAGEIHDTLAQGFTSIITLAEAIDSELDAHPDRAREHLELLRATARENLAESRAMVAELTPPALADHSLGAALRRQCDRLAAETGLTVDVHSDPDLSALPTATGVVVLRSVQEAFANVRKHAHASRVAVRLDTGPELLRIVVCDNGIGFPAREPGDPVGYGLHGMRTRVEEVGGTVTVATAADTGTTVTIEVPA</sequence>
<dbReference type="PIRSF" id="PIRSF037434">
    <property type="entry name" value="STHK_ChrS"/>
    <property type="match status" value="1"/>
</dbReference>
<name>A0A3M2L6Z2_9NOCA</name>
<dbReference type="Proteomes" id="UP000279275">
    <property type="component" value="Unassembled WGS sequence"/>
</dbReference>
<accession>A0A3M2L6Z2</accession>
<dbReference type="SMART" id="SM00387">
    <property type="entry name" value="HATPase_c"/>
    <property type="match status" value="1"/>
</dbReference>
<keyword evidence="2 7" id="KW-0418">Kinase</keyword>
<dbReference type="InterPro" id="IPR017205">
    <property type="entry name" value="Sig_transdc_His_kinase_ChrS"/>
</dbReference>
<evidence type="ECO:0000256" key="4">
    <source>
        <dbReference type="SAM" id="MobiDB-lite"/>
    </source>
</evidence>
<evidence type="ECO:0000256" key="2">
    <source>
        <dbReference type="ARBA" id="ARBA00022777"/>
    </source>
</evidence>
<dbReference type="Gene3D" id="3.30.565.10">
    <property type="entry name" value="Histidine kinase-like ATPase, C-terminal domain"/>
    <property type="match status" value="1"/>
</dbReference>
<evidence type="ECO:0000256" key="1">
    <source>
        <dbReference type="ARBA" id="ARBA00022679"/>
    </source>
</evidence>
<dbReference type="InterPro" id="IPR050482">
    <property type="entry name" value="Sensor_HK_TwoCompSys"/>
</dbReference>
<dbReference type="AlphaFoldDB" id="A0A3M2L6Z2"/>
<protein>
    <submittedName>
        <fullName evidence="7">Sensor histidine kinase</fullName>
    </submittedName>
</protein>
<proteinExistence type="predicted"/>
<evidence type="ECO:0000259" key="6">
    <source>
        <dbReference type="PROSITE" id="PS50109"/>
    </source>
</evidence>
<evidence type="ECO:0000256" key="5">
    <source>
        <dbReference type="SAM" id="Phobius"/>
    </source>
</evidence>
<organism evidence="7 8">
    <name type="scientific">Nocardia stercoris</name>
    <dbReference type="NCBI Taxonomy" id="2483361"/>
    <lineage>
        <taxon>Bacteria</taxon>
        <taxon>Bacillati</taxon>
        <taxon>Actinomycetota</taxon>
        <taxon>Actinomycetes</taxon>
        <taxon>Mycobacteriales</taxon>
        <taxon>Nocardiaceae</taxon>
        <taxon>Nocardia</taxon>
    </lineage>
</organism>
<dbReference type="PROSITE" id="PS50109">
    <property type="entry name" value="HIS_KIN"/>
    <property type="match status" value="1"/>
</dbReference>
<dbReference type="InterPro" id="IPR005467">
    <property type="entry name" value="His_kinase_dom"/>
</dbReference>
<feature type="region of interest" description="Disordered" evidence="4">
    <location>
        <begin position="1"/>
        <end position="24"/>
    </location>
</feature>
<keyword evidence="8" id="KW-1185">Reference proteome</keyword>
<dbReference type="Pfam" id="PF07730">
    <property type="entry name" value="HisKA_3"/>
    <property type="match status" value="1"/>
</dbReference>
<reference evidence="7 8" key="1">
    <citation type="submission" date="2018-10" db="EMBL/GenBank/DDBJ databases">
        <title>Isolation from cow dung.</title>
        <authorList>
            <person name="Ling L."/>
        </authorList>
    </citation>
    <scope>NUCLEOTIDE SEQUENCE [LARGE SCALE GENOMIC DNA]</scope>
    <source>
        <strain evidence="7 8">NEAU-LL90</strain>
    </source>
</reference>
<dbReference type="SUPFAM" id="SSF55874">
    <property type="entry name" value="ATPase domain of HSP90 chaperone/DNA topoisomerase II/histidine kinase"/>
    <property type="match status" value="1"/>
</dbReference>
<dbReference type="PANTHER" id="PTHR24421">
    <property type="entry name" value="NITRATE/NITRITE SENSOR PROTEIN NARX-RELATED"/>
    <property type="match status" value="1"/>
</dbReference>
<evidence type="ECO:0000256" key="3">
    <source>
        <dbReference type="ARBA" id="ARBA00023012"/>
    </source>
</evidence>